<name>A0A078MDG6_9BACL</name>
<feature type="transmembrane region" description="Helical" evidence="1">
    <location>
        <begin position="96"/>
        <end position="114"/>
    </location>
</feature>
<feature type="transmembrane region" description="Helical" evidence="1">
    <location>
        <begin position="7"/>
        <end position="31"/>
    </location>
</feature>
<keyword evidence="1" id="KW-0812">Transmembrane</keyword>
<accession>A0A078MDG6</accession>
<dbReference type="AlphaFoldDB" id="A0A078MDG6"/>
<feature type="transmembrane region" description="Helical" evidence="1">
    <location>
        <begin position="71"/>
        <end position="90"/>
    </location>
</feature>
<gene>
    <name evidence="2" type="ORF">BN1050_02454</name>
</gene>
<feature type="transmembrane region" description="Helical" evidence="1">
    <location>
        <begin position="43"/>
        <end position="64"/>
    </location>
</feature>
<keyword evidence="1" id="KW-1133">Transmembrane helix</keyword>
<evidence type="ECO:0000313" key="2">
    <source>
        <dbReference type="EMBL" id="CEA05418.1"/>
    </source>
</evidence>
<keyword evidence="1" id="KW-0472">Membrane</keyword>
<reference evidence="2" key="1">
    <citation type="submission" date="2014-07" db="EMBL/GenBank/DDBJ databases">
        <authorList>
            <person name="Urmite Genomes Urmite Genomes"/>
        </authorList>
    </citation>
    <scope>NUCLEOTIDE SEQUENCE</scope>
    <source>
        <strain evidence="2">13S34_air</strain>
    </source>
</reference>
<sequence>MNKVIHWLLTGAITVVIAMTSWLIASFSLFATPEGTSIFSLDFLVAGIIFIIPLLVVILLILALTRNAMKWVYRGYMLATLEMLVLVGLVYASLPFTLFVIGIVVVSIISIFGIRQVTKRS</sequence>
<evidence type="ECO:0000256" key="1">
    <source>
        <dbReference type="SAM" id="Phobius"/>
    </source>
</evidence>
<protein>
    <recommendedName>
        <fullName evidence="3">Acid-resistance membrane protein</fullName>
    </recommendedName>
</protein>
<proteinExistence type="predicted"/>
<dbReference type="HOGENOM" id="CLU_165530_0_0_9"/>
<organism evidence="2">
    <name type="scientific">Metalysinibacillus saudimassiliensis</name>
    <dbReference type="NCBI Taxonomy" id="1461583"/>
    <lineage>
        <taxon>Bacteria</taxon>
        <taxon>Bacillati</taxon>
        <taxon>Bacillota</taxon>
        <taxon>Bacilli</taxon>
        <taxon>Bacillales</taxon>
        <taxon>Caryophanaceae</taxon>
        <taxon>Metalysinibacillus</taxon>
    </lineage>
</organism>
<dbReference type="PATRIC" id="fig|1461583.4.peg.2371"/>
<evidence type="ECO:0008006" key="3">
    <source>
        <dbReference type="Google" id="ProtNLM"/>
    </source>
</evidence>
<dbReference type="EMBL" id="LN483077">
    <property type="protein sequence ID" value="CEA05418.1"/>
    <property type="molecule type" value="Genomic_DNA"/>
</dbReference>